<comment type="caution">
    <text evidence="11">The sequence shown here is derived from an EMBL/GenBank/DDBJ whole genome shotgun (WGS) entry which is preliminary data.</text>
</comment>
<evidence type="ECO:0000256" key="1">
    <source>
        <dbReference type="ARBA" id="ARBA00022475"/>
    </source>
</evidence>
<dbReference type="Proteomes" id="UP001139534">
    <property type="component" value="Unassembled WGS sequence"/>
</dbReference>
<evidence type="ECO:0000313" key="12">
    <source>
        <dbReference type="Proteomes" id="UP001139534"/>
    </source>
</evidence>
<keyword evidence="1 10" id="KW-1003">Cell membrane</keyword>
<comment type="similarity">
    <text evidence="10">Belongs to the PlsY family.</text>
</comment>
<evidence type="ECO:0000256" key="9">
    <source>
        <dbReference type="ARBA" id="ARBA00023264"/>
    </source>
</evidence>
<dbReference type="Pfam" id="PF02660">
    <property type="entry name" value="G3P_acyltransf"/>
    <property type="match status" value="1"/>
</dbReference>
<comment type="function">
    <text evidence="10">Catalyzes the transfer of an acyl group from acyl-phosphate (acyl-PO(4)) to glycerol-3-phosphate (G3P) to form lysophosphatidic acid (LPA). This enzyme utilizes acyl-phosphate as fatty acyl donor, but not acyl-CoA or acyl-ACP.</text>
</comment>
<keyword evidence="5 10" id="KW-1133">Transmembrane helix</keyword>
<dbReference type="EMBL" id="JALPRK010000005">
    <property type="protein sequence ID" value="MCK8487106.1"/>
    <property type="molecule type" value="Genomic_DNA"/>
</dbReference>
<name>A0A9X1Y017_9BACL</name>
<evidence type="ECO:0000256" key="5">
    <source>
        <dbReference type="ARBA" id="ARBA00022989"/>
    </source>
</evidence>
<dbReference type="PANTHER" id="PTHR30309:SF1">
    <property type="entry name" value="GLYCEROL-3-PHOSPHATE ACYLTRANSFERASE 1"/>
    <property type="match status" value="1"/>
</dbReference>
<reference evidence="11" key="1">
    <citation type="submission" date="2022-04" db="EMBL/GenBank/DDBJ databases">
        <authorList>
            <person name="Seo M.-J."/>
        </authorList>
    </citation>
    <scope>NUCLEOTIDE SEQUENCE</scope>
    <source>
        <strain evidence="11">MBLB2552</strain>
    </source>
</reference>
<dbReference type="EC" id="2.3.1.275" evidence="10"/>
<gene>
    <name evidence="10" type="primary">plsY</name>
    <name evidence="11" type="ORF">M0651_07990</name>
</gene>
<comment type="catalytic activity">
    <reaction evidence="10">
        <text>an acyl phosphate + sn-glycerol 3-phosphate = a 1-acyl-sn-glycero-3-phosphate + phosphate</text>
        <dbReference type="Rhea" id="RHEA:34075"/>
        <dbReference type="ChEBI" id="CHEBI:43474"/>
        <dbReference type="ChEBI" id="CHEBI:57597"/>
        <dbReference type="ChEBI" id="CHEBI:57970"/>
        <dbReference type="ChEBI" id="CHEBI:59918"/>
        <dbReference type="EC" id="2.3.1.275"/>
    </reaction>
</comment>
<keyword evidence="7 10" id="KW-0472">Membrane</keyword>
<keyword evidence="2 10" id="KW-0444">Lipid biosynthesis</keyword>
<dbReference type="PANTHER" id="PTHR30309">
    <property type="entry name" value="INNER MEMBRANE PROTEIN YGIH"/>
    <property type="match status" value="1"/>
</dbReference>
<feature type="transmembrane region" description="Helical" evidence="10">
    <location>
        <begin position="79"/>
        <end position="98"/>
    </location>
</feature>
<keyword evidence="4 10" id="KW-0812">Transmembrane</keyword>
<dbReference type="RefSeq" id="WP_248551317.1">
    <property type="nucleotide sequence ID" value="NZ_JALPRK010000005.1"/>
</dbReference>
<proteinExistence type="inferred from homology"/>
<feature type="transmembrane region" description="Helical" evidence="10">
    <location>
        <begin position="50"/>
        <end position="70"/>
    </location>
</feature>
<keyword evidence="6 10" id="KW-0443">Lipid metabolism</keyword>
<dbReference type="HAMAP" id="MF_01043">
    <property type="entry name" value="PlsY"/>
    <property type="match status" value="1"/>
</dbReference>
<sequence>MILWLAVAEFLCGALMFSYWLGKVARKDLKHVGDGNPGAFNLWRAAGYRWGLAGIALDFLKGYVPLVVLIESGTLGGDYGMVIVAAAPILGHAFSPFLKFKGGKAIAVTFGVWSALTRFEAALAYAVILAVLLAGFSFYKKGKYASREADGFQVVAGMALLSVYLLVSGAPPALWGVWLVNLLVLAYANRQAIRVFLTGKGGKLPRSGDGVTL</sequence>
<dbReference type="GO" id="GO:0043772">
    <property type="term" value="F:acyl-phosphate glycerol-3-phosphate acyltransferase activity"/>
    <property type="evidence" value="ECO:0007669"/>
    <property type="project" value="UniProtKB-UniRule"/>
</dbReference>
<evidence type="ECO:0000256" key="3">
    <source>
        <dbReference type="ARBA" id="ARBA00022679"/>
    </source>
</evidence>
<evidence type="ECO:0000256" key="10">
    <source>
        <dbReference type="HAMAP-Rule" id="MF_01043"/>
    </source>
</evidence>
<protein>
    <recommendedName>
        <fullName evidence="10">Glycerol-3-phosphate acyltransferase</fullName>
    </recommendedName>
    <alternativeName>
        <fullName evidence="10">Acyl-PO4 G3P acyltransferase</fullName>
    </alternativeName>
    <alternativeName>
        <fullName evidence="10">Acyl-phosphate--glycerol-3-phosphate acyltransferase</fullName>
    </alternativeName>
    <alternativeName>
        <fullName evidence="10">G3P acyltransferase</fullName>
        <shortName evidence="10">GPAT</shortName>
        <ecNumber evidence="10">2.3.1.275</ecNumber>
    </alternativeName>
    <alternativeName>
        <fullName evidence="10">Lysophosphatidic acid synthase</fullName>
        <shortName evidence="10">LPA synthase</shortName>
    </alternativeName>
</protein>
<evidence type="ECO:0000256" key="2">
    <source>
        <dbReference type="ARBA" id="ARBA00022516"/>
    </source>
</evidence>
<feature type="transmembrane region" description="Helical" evidence="10">
    <location>
        <begin position="173"/>
        <end position="190"/>
    </location>
</feature>
<keyword evidence="11" id="KW-0012">Acyltransferase</keyword>
<comment type="subunit">
    <text evidence="10">Probably interacts with PlsX.</text>
</comment>
<dbReference type="GO" id="GO:0005886">
    <property type="term" value="C:plasma membrane"/>
    <property type="evidence" value="ECO:0007669"/>
    <property type="project" value="UniProtKB-SubCell"/>
</dbReference>
<accession>A0A9X1Y017</accession>
<feature type="transmembrane region" description="Helical" evidence="10">
    <location>
        <begin position="118"/>
        <end position="139"/>
    </location>
</feature>
<keyword evidence="12" id="KW-1185">Reference proteome</keyword>
<dbReference type="SMART" id="SM01207">
    <property type="entry name" value="G3P_acyltransf"/>
    <property type="match status" value="1"/>
</dbReference>
<evidence type="ECO:0000313" key="11">
    <source>
        <dbReference type="EMBL" id="MCK8487106.1"/>
    </source>
</evidence>
<keyword evidence="8 10" id="KW-0594">Phospholipid biosynthesis</keyword>
<dbReference type="AlphaFoldDB" id="A0A9X1Y017"/>
<dbReference type="GO" id="GO:0008654">
    <property type="term" value="P:phospholipid biosynthetic process"/>
    <property type="evidence" value="ECO:0007669"/>
    <property type="project" value="UniProtKB-UniRule"/>
</dbReference>
<evidence type="ECO:0000256" key="8">
    <source>
        <dbReference type="ARBA" id="ARBA00023209"/>
    </source>
</evidence>
<keyword evidence="3 10" id="KW-0808">Transferase</keyword>
<organism evidence="11 12">
    <name type="scientific">Paenibacillus mellifer</name>
    <dbReference type="NCBI Taxonomy" id="2937794"/>
    <lineage>
        <taxon>Bacteria</taxon>
        <taxon>Bacillati</taxon>
        <taxon>Bacillota</taxon>
        <taxon>Bacilli</taxon>
        <taxon>Bacillales</taxon>
        <taxon>Paenibacillaceae</taxon>
        <taxon>Paenibacillus</taxon>
    </lineage>
</organism>
<comment type="subcellular location">
    <subcellularLocation>
        <location evidence="10">Cell membrane</location>
        <topology evidence="10">Multi-pass membrane protein</topology>
    </subcellularLocation>
</comment>
<dbReference type="InterPro" id="IPR003811">
    <property type="entry name" value="G3P_acylTferase_PlsY"/>
</dbReference>
<evidence type="ECO:0000256" key="4">
    <source>
        <dbReference type="ARBA" id="ARBA00022692"/>
    </source>
</evidence>
<keyword evidence="9 10" id="KW-1208">Phospholipid metabolism</keyword>
<comment type="pathway">
    <text evidence="10">Lipid metabolism; phospholipid metabolism.</text>
</comment>
<evidence type="ECO:0000256" key="6">
    <source>
        <dbReference type="ARBA" id="ARBA00023098"/>
    </source>
</evidence>
<evidence type="ECO:0000256" key="7">
    <source>
        <dbReference type="ARBA" id="ARBA00023136"/>
    </source>
</evidence>